<dbReference type="Proteomes" id="UP000605986">
    <property type="component" value="Unassembled WGS sequence"/>
</dbReference>
<reference evidence="2" key="1">
    <citation type="submission" date="2020-01" db="EMBL/GenBank/DDBJ databases">
        <title>Identification and distribution of gene clusters putatively required for synthesis of sphingolipid metabolism inhibitors in phylogenetically diverse species of the filamentous fungus Fusarium.</title>
        <authorList>
            <person name="Kim H.-S."/>
            <person name="Busman M."/>
            <person name="Brown D.W."/>
            <person name="Divon H."/>
            <person name="Uhlig S."/>
            <person name="Proctor R.H."/>
        </authorList>
    </citation>
    <scope>NUCLEOTIDE SEQUENCE</scope>
    <source>
        <strain evidence="2">NRRL 53441</strain>
    </source>
</reference>
<dbReference type="OrthoDB" id="5326346at2759"/>
<evidence type="ECO:0000313" key="2">
    <source>
        <dbReference type="EMBL" id="KAF4451673.1"/>
    </source>
</evidence>
<comment type="caution">
    <text evidence="2">The sequence shown here is derived from an EMBL/GenBank/DDBJ whole genome shotgun (WGS) entry which is preliminary data.</text>
</comment>
<accession>A0A8H4KL27</accession>
<dbReference type="AlphaFoldDB" id="A0A8H4KL27"/>
<protein>
    <submittedName>
        <fullName evidence="2">Uncharacterized protein</fullName>
    </submittedName>
</protein>
<dbReference type="EMBL" id="JAADJG010000212">
    <property type="protein sequence ID" value="KAF4451673.1"/>
    <property type="molecule type" value="Genomic_DNA"/>
</dbReference>
<name>A0A8H4KL27_9HYPO</name>
<gene>
    <name evidence="2" type="ORF">F53441_5352</name>
</gene>
<feature type="region of interest" description="Disordered" evidence="1">
    <location>
        <begin position="29"/>
        <end position="53"/>
    </location>
</feature>
<keyword evidence="3" id="KW-1185">Reference proteome</keyword>
<proteinExistence type="predicted"/>
<evidence type="ECO:0000256" key="1">
    <source>
        <dbReference type="SAM" id="MobiDB-lite"/>
    </source>
</evidence>
<sequence length="336" mass="37910">MTTSYENIDPDGDTLIIVAYSTRTFRSADEPAAVESPGHQDGHSISPSVDGSANCREEPLFDPEALMVVMKIIHAQAQDIPDEITLEMLAAIAEIADDLQCHEALSFCVKVWIARLPQSIPNEMCDDLVRWIFVASVFSLDTKFKQTTRVATMHSTGPMNILGLPMRPDIVDKVEQKRQDILQQLIDHLHYVQKELFSGNYCRLFSCRSMMLGSLNQLMHERNLGSPRPEKPFINMSLSSTFEHVRSFESPSIYLPTQDIFGGSSDLWVLKRDPFSSSSLKKTKRKKNIGYTFDHKDETTPSDDPEQLTAHKCWLQSFLQPTIDRLESTVEGLSLG</sequence>
<evidence type="ECO:0000313" key="3">
    <source>
        <dbReference type="Proteomes" id="UP000605986"/>
    </source>
</evidence>
<organism evidence="2 3">
    <name type="scientific">Fusarium austroafricanum</name>
    <dbReference type="NCBI Taxonomy" id="2364996"/>
    <lineage>
        <taxon>Eukaryota</taxon>
        <taxon>Fungi</taxon>
        <taxon>Dikarya</taxon>
        <taxon>Ascomycota</taxon>
        <taxon>Pezizomycotina</taxon>
        <taxon>Sordariomycetes</taxon>
        <taxon>Hypocreomycetidae</taxon>
        <taxon>Hypocreales</taxon>
        <taxon>Nectriaceae</taxon>
        <taxon>Fusarium</taxon>
        <taxon>Fusarium concolor species complex</taxon>
    </lineage>
</organism>